<protein>
    <submittedName>
        <fullName evidence="1">Uncharacterized protein</fullName>
    </submittedName>
</protein>
<reference evidence="1 2" key="1">
    <citation type="submission" date="2021-06" db="EMBL/GenBank/DDBJ databases">
        <title>Caerostris extrusa draft genome.</title>
        <authorList>
            <person name="Kono N."/>
            <person name="Arakawa K."/>
        </authorList>
    </citation>
    <scope>NUCLEOTIDE SEQUENCE [LARGE SCALE GENOMIC DNA]</scope>
</reference>
<comment type="caution">
    <text evidence="1">The sequence shown here is derived from an EMBL/GenBank/DDBJ whole genome shotgun (WGS) entry which is preliminary data.</text>
</comment>
<name>A0AAV4WDG6_CAEEX</name>
<evidence type="ECO:0000313" key="2">
    <source>
        <dbReference type="Proteomes" id="UP001054945"/>
    </source>
</evidence>
<proteinExistence type="predicted"/>
<dbReference type="Proteomes" id="UP001054945">
    <property type="component" value="Unassembled WGS sequence"/>
</dbReference>
<dbReference type="EMBL" id="BPLR01015875">
    <property type="protein sequence ID" value="GIY79350.1"/>
    <property type="molecule type" value="Genomic_DNA"/>
</dbReference>
<keyword evidence="2" id="KW-1185">Reference proteome</keyword>
<dbReference type="AlphaFoldDB" id="A0AAV4WDG6"/>
<gene>
    <name evidence="1" type="ORF">CEXT_391901</name>
</gene>
<sequence>MPSSNKKKDRKLNYSPEISLLLRIDLFSSHNSFSVKNANPSFFHLAIEFTSNKNTSLYVENFGYHKTSDCTALNGKANSFSTGYCFPLSVGEIPTAKVLFVRGWLHSGYETGEKSK</sequence>
<organism evidence="1 2">
    <name type="scientific">Caerostris extrusa</name>
    <name type="common">Bark spider</name>
    <name type="synonym">Caerostris bankana</name>
    <dbReference type="NCBI Taxonomy" id="172846"/>
    <lineage>
        <taxon>Eukaryota</taxon>
        <taxon>Metazoa</taxon>
        <taxon>Ecdysozoa</taxon>
        <taxon>Arthropoda</taxon>
        <taxon>Chelicerata</taxon>
        <taxon>Arachnida</taxon>
        <taxon>Araneae</taxon>
        <taxon>Araneomorphae</taxon>
        <taxon>Entelegynae</taxon>
        <taxon>Araneoidea</taxon>
        <taxon>Araneidae</taxon>
        <taxon>Caerostris</taxon>
    </lineage>
</organism>
<evidence type="ECO:0000313" key="1">
    <source>
        <dbReference type="EMBL" id="GIY79350.1"/>
    </source>
</evidence>
<accession>A0AAV4WDG6</accession>